<proteinExistence type="predicted"/>
<keyword evidence="2" id="KW-1185">Reference proteome</keyword>
<dbReference type="EMBL" id="CM042020">
    <property type="protein sequence ID" value="KAI3823030.1"/>
    <property type="molecule type" value="Genomic_DNA"/>
</dbReference>
<accession>A0ACB9JSS6</accession>
<comment type="caution">
    <text evidence="1">The sequence shown here is derived from an EMBL/GenBank/DDBJ whole genome shotgun (WGS) entry which is preliminary data.</text>
</comment>
<evidence type="ECO:0000313" key="1">
    <source>
        <dbReference type="EMBL" id="KAI3823030.1"/>
    </source>
</evidence>
<organism evidence="1 2">
    <name type="scientific">Smallanthus sonchifolius</name>
    <dbReference type="NCBI Taxonomy" id="185202"/>
    <lineage>
        <taxon>Eukaryota</taxon>
        <taxon>Viridiplantae</taxon>
        <taxon>Streptophyta</taxon>
        <taxon>Embryophyta</taxon>
        <taxon>Tracheophyta</taxon>
        <taxon>Spermatophyta</taxon>
        <taxon>Magnoliopsida</taxon>
        <taxon>eudicotyledons</taxon>
        <taxon>Gunneridae</taxon>
        <taxon>Pentapetalae</taxon>
        <taxon>asterids</taxon>
        <taxon>campanulids</taxon>
        <taxon>Asterales</taxon>
        <taxon>Asteraceae</taxon>
        <taxon>Asteroideae</taxon>
        <taxon>Heliantheae alliance</taxon>
        <taxon>Millerieae</taxon>
        <taxon>Smallanthus</taxon>
    </lineage>
</organism>
<gene>
    <name evidence="1" type="ORF">L1987_10633</name>
</gene>
<reference evidence="1 2" key="2">
    <citation type="journal article" date="2022" name="Mol. Ecol. Resour.">
        <title>The genomes of chicory, endive, great burdock and yacon provide insights into Asteraceae paleo-polyploidization history and plant inulin production.</title>
        <authorList>
            <person name="Fan W."/>
            <person name="Wang S."/>
            <person name="Wang H."/>
            <person name="Wang A."/>
            <person name="Jiang F."/>
            <person name="Liu H."/>
            <person name="Zhao H."/>
            <person name="Xu D."/>
            <person name="Zhang Y."/>
        </authorList>
    </citation>
    <scope>NUCLEOTIDE SEQUENCE [LARGE SCALE GENOMIC DNA]</scope>
    <source>
        <strain evidence="2">cv. Yunnan</strain>
        <tissue evidence="1">Leaves</tissue>
    </source>
</reference>
<protein>
    <submittedName>
        <fullName evidence="1">Uncharacterized protein</fullName>
    </submittedName>
</protein>
<sequence length="133" mass="14037">MGDVVSGDAVSSLTSGNPTNLVDLAPISKANDAGASTTPLAGDAIGIEAEMEGIKQNSSPVDAQVIDFGYGMFSPRRNQNDVQSIIWDSSNGHYSLSERTDDSVLNVQPEVNTGLELPSFVAVIIRGQNQEEQ</sequence>
<evidence type="ECO:0000313" key="2">
    <source>
        <dbReference type="Proteomes" id="UP001056120"/>
    </source>
</evidence>
<reference evidence="2" key="1">
    <citation type="journal article" date="2022" name="Mol. Ecol. Resour.">
        <title>The genomes of chicory, endive, great burdock and yacon provide insights into Asteraceae palaeo-polyploidization history and plant inulin production.</title>
        <authorList>
            <person name="Fan W."/>
            <person name="Wang S."/>
            <person name="Wang H."/>
            <person name="Wang A."/>
            <person name="Jiang F."/>
            <person name="Liu H."/>
            <person name="Zhao H."/>
            <person name="Xu D."/>
            <person name="Zhang Y."/>
        </authorList>
    </citation>
    <scope>NUCLEOTIDE SEQUENCE [LARGE SCALE GENOMIC DNA]</scope>
    <source>
        <strain evidence="2">cv. Yunnan</strain>
    </source>
</reference>
<dbReference type="Proteomes" id="UP001056120">
    <property type="component" value="Linkage Group LG03"/>
</dbReference>
<name>A0ACB9JSS6_9ASTR</name>